<dbReference type="RefSeq" id="WP_024863382.1">
    <property type="nucleotide sequence ID" value="NZ_CP024965.1"/>
</dbReference>
<dbReference type="FunFam" id="3.40.1160.10:FF:000001">
    <property type="entry name" value="Uridylate kinase"/>
    <property type="match status" value="1"/>
</dbReference>
<accession>A0A2K8P1H7</accession>
<dbReference type="Gene3D" id="3.40.1160.10">
    <property type="entry name" value="Acetylglutamate kinase-like"/>
    <property type="match status" value="1"/>
</dbReference>
<feature type="binding site" evidence="11">
    <location>
        <begin position="11"/>
        <end position="14"/>
    </location>
    <ligand>
        <name>ATP</name>
        <dbReference type="ChEBI" id="CHEBI:30616"/>
    </ligand>
</feature>
<comment type="pathway">
    <text evidence="2 11">Pyrimidine metabolism; CTP biosynthesis via de novo pathway; UDP from UMP (UMPK route): step 1/1.</text>
</comment>
<evidence type="ECO:0000256" key="2">
    <source>
        <dbReference type="ARBA" id="ARBA00004791"/>
    </source>
</evidence>
<dbReference type="Proteomes" id="UP000232230">
    <property type="component" value="Chromosome"/>
</dbReference>
<dbReference type="InterPro" id="IPR015963">
    <property type="entry name" value="Uridylate_kinase_bac"/>
</dbReference>
<dbReference type="PANTHER" id="PTHR42833">
    <property type="entry name" value="URIDYLATE KINASE"/>
    <property type="match status" value="1"/>
</dbReference>
<evidence type="ECO:0000313" key="14">
    <source>
        <dbReference type="Proteomes" id="UP000232230"/>
    </source>
</evidence>
<evidence type="ECO:0000256" key="3">
    <source>
        <dbReference type="ARBA" id="ARBA00007614"/>
    </source>
</evidence>
<gene>
    <name evidence="11 13" type="primary">pyrH</name>
    <name evidence="13" type="ORF">ESOMN_v1c04790</name>
</gene>
<keyword evidence="8 11" id="KW-0067">ATP-binding</keyword>
<keyword evidence="6 11" id="KW-0547">Nucleotide-binding</keyword>
<evidence type="ECO:0000259" key="12">
    <source>
        <dbReference type="Pfam" id="PF00696"/>
    </source>
</evidence>
<evidence type="ECO:0000256" key="10">
    <source>
        <dbReference type="ARBA" id="ARBA00047767"/>
    </source>
</evidence>
<dbReference type="SUPFAM" id="SSF53633">
    <property type="entry name" value="Carbamate kinase-like"/>
    <property type="match status" value="1"/>
</dbReference>
<keyword evidence="9 11" id="KW-0665">Pyrimidine biosynthesis</keyword>
<dbReference type="Pfam" id="PF00696">
    <property type="entry name" value="AA_kinase"/>
    <property type="match status" value="1"/>
</dbReference>
<evidence type="ECO:0000256" key="9">
    <source>
        <dbReference type="ARBA" id="ARBA00022975"/>
    </source>
</evidence>
<comment type="subcellular location">
    <subcellularLocation>
        <location evidence="1 11">Cytoplasm</location>
    </subcellularLocation>
</comment>
<dbReference type="InterPro" id="IPR001048">
    <property type="entry name" value="Asp/Glu/Uridylate_kinase"/>
</dbReference>
<evidence type="ECO:0000256" key="8">
    <source>
        <dbReference type="ARBA" id="ARBA00022840"/>
    </source>
</evidence>
<dbReference type="GO" id="GO:0005524">
    <property type="term" value="F:ATP binding"/>
    <property type="evidence" value="ECO:0007669"/>
    <property type="project" value="UniProtKB-KW"/>
</dbReference>
<dbReference type="EMBL" id="CP024965">
    <property type="protein sequence ID" value="ATZ18861.1"/>
    <property type="molecule type" value="Genomic_DNA"/>
</dbReference>
<keyword evidence="7 11" id="KW-0418">Kinase</keyword>
<keyword evidence="14" id="KW-1185">Reference proteome</keyword>
<dbReference type="KEGG" id="esx:ESOMN_v1c04790"/>
<feature type="domain" description="Aspartate/glutamate/uridylate kinase" evidence="12">
    <location>
        <begin position="6"/>
        <end position="216"/>
    </location>
</feature>
<dbReference type="GO" id="GO:0005737">
    <property type="term" value="C:cytoplasm"/>
    <property type="evidence" value="ECO:0007669"/>
    <property type="project" value="UniProtKB-SubCell"/>
</dbReference>
<dbReference type="HAMAP" id="MF_01220_B">
    <property type="entry name" value="PyrH_B"/>
    <property type="match status" value="1"/>
</dbReference>
<dbReference type="PIRSF" id="PIRSF005650">
    <property type="entry name" value="Uridylate_kin"/>
    <property type="match status" value="1"/>
</dbReference>
<keyword evidence="4 11" id="KW-0963">Cytoplasm</keyword>
<comment type="function">
    <text evidence="11">Catalyzes the reversible phosphorylation of UMP to UDP.</text>
</comment>
<dbReference type="GO" id="GO:0033862">
    <property type="term" value="F:UMP kinase activity"/>
    <property type="evidence" value="ECO:0007669"/>
    <property type="project" value="UniProtKB-EC"/>
</dbReference>
<dbReference type="AlphaFoldDB" id="A0A2K8P1H7"/>
<dbReference type="EC" id="2.7.4.22" evidence="11"/>
<dbReference type="InterPro" id="IPR011817">
    <property type="entry name" value="Uridylate_kinase"/>
</dbReference>
<evidence type="ECO:0000256" key="7">
    <source>
        <dbReference type="ARBA" id="ARBA00022777"/>
    </source>
</evidence>
<evidence type="ECO:0000256" key="5">
    <source>
        <dbReference type="ARBA" id="ARBA00022679"/>
    </source>
</evidence>
<evidence type="ECO:0000256" key="4">
    <source>
        <dbReference type="ARBA" id="ARBA00022490"/>
    </source>
</evidence>
<feature type="binding site" evidence="11">
    <location>
        <position position="171"/>
    </location>
    <ligand>
        <name>ATP</name>
        <dbReference type="ChEBI" id="CHEBI:30616"/>
    </ligand>
</feature>
<protein>
    <recommendedName>
        <fullName evidence="11">Uridylate kinase</fullName>
        <shortName evidence="11">UK</shortName>
        <ecNumber evidence="11">2.7.4.22</ecNumber>
    </recommendedName>
    <alternativeName>
        <fullName evidence="11">Uridine monophosphate kinase</fullName>
        <shortName evidence="11">UMP kinase</shortName>
        <shortName evidence="11">UMPK</shortName>
    </alternativeName>
</protein>
<dbReference type="GO" id="GO:0044210">
    <property type="term" value="P:'de novo' CTP biosynthetic process"/>
    <property type="evidence" value="ECO:0007669"/>
    <property type="project" value="UniProtKB-UniRule"/>
</dbReference>
<comment type="activity regulation">
    <text evidence="11">Inhibited by UTP.</text>
</comment>
<evidence type="ECO:0000256" key="11">
    <source>
        <dbReference type="HAMAP-Rule" id="MF_01220"/>
    </source>
</evidence>
<dbReference type="NCBIfam" id="TIGR02075">
    <property type="entry name" value="pyrH_bact"/>
    <property type="match status" value="1"/>
</dbReference>
<feature type="binding site" evidence="11">
    <location>
        <position position="57"/>
    </location>
    <ligand>
        <name>ATP</name>
        <dbReference type="ChEBI" id="CHEBI:30616"/>
    </ligand>
</feature>
<comment type="catalytic activity">
    <reaction evidence="10 11">
        <text>UMP + ATP = UDP + ADP</text>
        <dbReference type="Rhea" id="RHEA:24400"/>
        <dbReference type="ChEBI" id="CHEBI:30616"/>
        <dbReference type="ChEBI" id="CHEBI:57865"/>
        <dbReference type="ChEBI" id="CHEBI:58223"/>
        <dbReference type="ChEBI" id="CHEBI:456216"/>
        <dbReference type="EC" id="2.7.4.22"/>
    </reaction>
</comment>
<evidence type="ECO:0000313" key="13">
    <source>
        <dbReference type="EMBL" id="ATZ18861.1"/>
    </source>
</evidence>
<evidence type="ECO:0000256" key="1">
    <source>
        <dbReference type="ARBA" id="ARBA00004496"/>
    </source>
</evidence>
<name>A0A2K8P1H7_9MOLU</name>
<organism evidence="13 14">
    <name type="scientific">Williamsoniiplasma somnilux</name>
    <dbReference type="NCBI Taxonomy" id="215578"/>
    <lineage>
        <taxon>Bacteria</taxon>
        <taxon>Bacillati</taxon>
        <taxon>Mycoplasmatota</taxon>
        <taxon>Mollicutes</taxon>
        <taxon>Entomoplasmatales</taxon>
        <taxon>Williamsoniiplasma</taxon>
    </lineage>
</organism>
<sequence>MGLKYKTALLKLSGEALRSEEDIYSKDLLENVAKQIIELSTQGARLGIVVGGGNIWRGKLASTLELPQINADYMGMMATVMNGLALEATLQRLDYKKVIVYSALEIRTVTKSYSFKEARNKLDEGYILIFTGGTGYAHFTTDTGATIRAIEIGADVLLMAKNGVAGVYDSDPKINPHAKMIEHISYLEMTKKNLQVMDQTAVTLARDGKMKIEVFDMQGENNIVKVMNGKLNSTIIE</sequence>
<feature type="binding site" evidence="11">
    <location>
        <position position="53"/>
    </location>
    <ligand>
        <name>ATP</name>
        <dbReference type="ChEBI" id="CHEBI:30616"/>
    </ligand>
</feature>
<keyword evidence="5 11" id="KW-0808">Transferase</keyword>
<evidence type="ECO:0000256" key="6">
    <source>
        <dbReference type="ARBA" id="ARBA00022741"/>
    </source>
</evidence>
<dbReference type="UniPathway" id="UPA00159">
    <property type="reaction ID" value="UER00275"/>
</dbReference>
<comment type="subunit">
    <text evidence="11">Homohexamer.</text>
</comment>
<feature type="binding site" evidence="11">
    <location>
        <position position="52"/>
    </location>
    <ligand>
        <name>UMP</name>
        <dbReference type="ChEBI" id="CHEBI:57865"/>
    </ligand>
</feature>
<feature type="binding site" evidence="11">
    <location>
        <position position="72"/>
    </location>
    <ligand>
        <name>UMP</name>
        <dbReference type="ChEBI" id="CHEBI:57865"/>
    </ligand>
</feature>
<dbReference type="InterPro" id="IPR036393">
    <property type="entry name" value="AceGlu_kinase-like_sf"/>
</dbReference>
<comment type="caution">
    <text evidence="11">Lacks conserved residue(s) required for the propagation of feature annotation.</text>
</comment>
<dbReference type="PANTHER" id="PTHR42833:SF4">
    <property type="entry name" value="URIDYLATE KINASE PUMPKIN, CHLOROPLASTIC"/>
    <property type="match status" value="1"/>
</dbReference>
<reference evidence="13 14" key="1">
    <citation type="submission" date="2017-11" db="EMBL/GenBank/DDBJ databases">
        <title>Genome sequence of Entomoplasma somnilux PYAN-1 (ATCC 49194).</title>
        <authorList>
            <person name="Lo W.-S."/>
            <person name="Gasparich G.E."/>
            <person name="Kuo C.-H."/>
        </authorList>
    </citation>
    <scope>NUCLEOTIDE SEQUENCE [LARGE SCALE GENOMIC DNA]</scope>
    <source>
        <strain evidence="13 14">PYAN-1</strain>
    </source>
</reference>
<dbReference type="GO" id="GO:0006225">
    <property type="term" value="P:UDP biosynthetic process"/>
    <property type="evidence" value="ECO:0007669"/>
    <property type="project" value="TreeGrafter"/>
</dbReference>
<comment type="similarity">
    <text evidence="3 11">Belongs to the UMP kinase family.</text>
</comment>
<dbReference type="CDD" id="cd04254">
    <property type="entry name" value="AAK_UMPK-PyrH-Ec"/>
    <property type="match status" value="1"/>
</dbReference>
<feature type="binding site" evidence="11">
    <location>
        <position position="162"/>
    </location>
    <ligand>
        <name>ATP</name>
        <dbReference type="ChEBI" id="CHEBI:30616"/>
    </ligand>
</feature>
<feature type="binding site" evidence="11">
    <location>
        <position position="168"/>
    </location>
    <ligand>
        <name>ATP</name>
        <dbReference type="ChEBI" id="CHEBI:30616"/>
    </ligand>
</feature>
<proteinExistence type="inferred from homology"/>
<feature type="binding site" evidence="11">
    <location>
        <begin position="134"/>
        <end position="141"/>
    </location>
    <ligand>
        <name>UMP</name>
        <dbReference type="ChEBI" id="CHEBI:57865"/>
    </ligand>
</feature>